<dbReference type="EMBL" id="WAAQ01000001">
    <property type="protein sequence ID" value="KAB1886935.1"/>
    <property type="molecule type" value="Genomic_DNA"/>
</dbReference>
<comment type="caution">
    <text evidence="1">The sequence shown here is derived from an EMBL/GenBank/DDBJ whole genome shotgun (WGS) entry which is preliminary data.</text>
</comment>
<dbReference type="Gene3D" id="3.40.50.2000">
    <property type="entry name" value="Glycogen Phosphorylase B"/>
    <property type="match status" value="1"/>
</dbReference>
<reference evidence="1 2" key="1">
    <citation type="submission" date="2019-09" db="EMBL/GenBank/DDBJ databases">
        <title>Whole genome sequencing of Microbacterium maritypicum.</title>
        <authorList>
            <person name="Lenchi N."/>
        </authorList>
    </citation>
    <scope>NUCLEOTIDE SEQUENCE [LARGE SCALE GENOMIC DNA]</scope>
    <source>
        <strain evidence="1 2">DSM 12512</strain>
    </source>
</reference>
<organism evidence="1 2">
    <name type="scientific">Microbacterium maritypicum</name>
    <name type="common">Microbacterium liquefaciens</name>
    <dbReference type="NCBI Taxonomy" id="33918"/>
    <lineage>
        <taxon>Bacteria</taxon>
        <taxon>Bacillati</taxon>
        <taxon>Actinomycetota</taxon>
        <taxon>Actinomycetes</taxon>
        <taxon>Micrococcales</taxon>
        <taxon>Microbacteriaceae</taxon>
        <taxon>Microbacterium</taxon>
    </lineage>
</organism>
<gene>
    <name evidence="1" type="ORF">F6W70_05820</name>
</gene>
<sequence>MNRNRLPAWVNALMDAIADRPMSLLGRLAARQYGRPTPGTVPATSFAERPVRVLITPVNYSGQAREWARALERTYPQISARNTAIDVPGGFAFDADIVVPLPTYHNDTDWQRREFEAAATATHVLIEAEEPPFGRLLGRSVSAQTQALGDRGVDVAYLAHGTDVRLPSRHLRDNPWSPYHDDNIYTPRAETLAARNIALIEASGRPQFVSTPDLLRDLPRARWCPVVVDPERWKVMRAERAQGRPLRVAHAPSVTAVKGTALILPALQRLVDEGVIVLDLVTGVPSEEMPAVFAAADVVIDQMRIGSYGVAAVEALASGCVVVGHVASDVRASITQHTGIDPPIVEATVDTIEDVLRTLAARSRLDDLRARGQEFVQTVHDGRVSAEVLHAHWIAKDHSEEPKGLVR</sequence>
<dbReference type="Proteomes" id="UP000436027">
    <property type="component" value="Unassembled WGS sequence"/>
</dbReference>
<protein>
    <submittedName>
        <fullName evidence="1">Glycosyltransferase</fullName>
    </submittedName>
</protein>
<dbReference type="AlphaFoldDB" id="A0AAD3X5T8"/>
<evidence type="ECO:0000313" key="1">
    <source>
        <dbReference type="EMBL" id="KAB1886935.1"/>
    </source>
</evidence>
<evidence type="ECO:0000313" key="2">
    <source>
        <dbReference type="Proteomes" id="UP000436027"/>
    </source>
</evidence>
<dbReference type="SUPFAM" id="SSF53756">
    <property type="entry name" value="UDP-Glycosyltransferase/glycogen phosphorylase"/>
    <property type="match status" value="1"/>
</dbReference>
<accession>A0AAD3X5T8</accession>
<proteinExistence type="predicted"/>
<dbReference type="RefSeq" id="WP_151486139.1">
    <property type="nucleotide sequence ID" value="NZ_BAAAIN010000002.1"/>
</dbReference>
<name>A0AAD3X5T8_MICMQ</name>